<dbReference type="PROSITE" id="PS51009">
    <property type="entry name" value="CYTCII"/>
    <property type="match status" value="1"/>
</dbReference>
<dbReference type="RefSeq" id="WP_007184311.1">
    <property type="nucleotide sequence ID" value="NZ_AKGD01000001.1"/>
</dbReference>
<dbReference type="PIRSF" id="PIRSF000027">
    <property type="entry name" value="Cytc_c_prime"/>
    <property type="match status" value="1"/>
</dbReference>
<dbReference type="AlphaFoldDB" id="I8TBJ2"/>
<reference evidence="9 10" key="1">
    <citation type="journal article" date="2012" name="J. Bacteriol.">
        <title>Genome Sequence of n-Alkane-Degrading Hydrocarboniphaga effusa Strain AP103T (ATCC BAA-332T).</title>
        <authorList>
            <person name="Chang H.K."/>
            <person name="Zylstra G.J."/>
            <person name="Chae J.C."/>
        </authorList>
    </citation>
    <scope>NUCLEOTIDE SEQUENCE [LARGE SCALE GENOMIC DNA]</scope>
    <source>
        <strain evidence="9 10">AP103</strain>
    </source>
</reference>
<dbReference type="InterPro" id="IPR010980">
    <property type="entry name" value="Cyt_c/b562"/>
</dbReference>
<dbReference type="Pfam" id="PF01322">
    <property type="entry name" value="Cytochrom_C_2"/>
    <property type="match status" value="1"/>
</dbReference>
<keyword evidence="8" id="KW-0732">Signal</keyword>
<evidence type="ECO:0000256" key="5">
    <source>
        <dbReference type="ARBA" id="ARBA00023004"/>
    </source>
</evidence>
<evidence type="ECO:0000256" key="6">
    <source>
        <dbReference type="PIRSR" id="PIRSR000027-1"/>
    </source>
</evidence>
<dbReference type="SUPFAM" id="SSF47175">
    <property type="entry name" value="Cytochromes"/>
    <property type="match status" value="1"/>
</dbReference>
<keyword evidence="2 7" id="KW-0349">Heme</keyword>
<dbReference type="OrthoDB" id="5520910at2"/>
<keyword evidence="1" id="KW-0813">Transport</keyword>
<evidence type="ECO:0000256" key="3">
    <source>
        <dbReference type="ARBA" id="ARBA00022723"/>
    </source>
</evidence>
<keyword evidence="10" id="KW-1185">Reference proteome</keyword>
<evidence type="ECO:0000256" key="1">
    <source>
        <dbReference type="ARBA" id="ARBA00022448"/>
    </source>
</evidence>
<organism evidence="9 10">
    <name type="scientific">Hydrocarboniphaga effusa AP103</name>
    <dbReference type="NCBI Taxonomy" id="1172194"/>
    <lineage>
        <taxon>Bacteria</taxon>
        <taxon>Pseudomonadati</taxon>
        <taxon>Pseudomonadota</taxon>
        <taxon>Gammaproteobacteria</taxon>
        <taxon>Nevskiales</taxon>
        <taxon>Nevskiaceae</taxon>
        <taxon>Hydrocarboniphaga</taxon>
    </lineage>
</organism>
<dbReference type="GO" id="GO:0042597">
    <property type="term" value="C:periplasmic space"/>
    <property type="evidence" value="ECO:0007669"/>
    <property type="project" value="InterPro"/>
</dbReference>
<dbReference type="PATRIC" id="fig|1172194.4.peg.1305"/>
<evidence type="ECO:0000256" key="7">
    <source>
        <dbReference type="PIRSR" id="PIRSR000027-2"/>
    </source>
</evidence>
<feature type="signal peptide" evidence="8">
    <location>
        <begin position="1"/>
        <end position="24"/>
    </location>
</feature>
<evidence type="ECO:0000256" key="2">
    <source>
        <dbReference type="ARBA" id="ARBA00022617"/>
    </source>
</evidence>
<feature type="binding site" description="covalent" evidence="7">
    <location>
        <position position="141"/>
    </location>
    <ligand>
        <name>heme c</name>
        <dbReference type="ChEBI" id="CHEBI:61717"/>
    </ligand>
</feature>
<evidence type="ECO:0008006" key="11">
    <source>
        <dbReference type="Google" id="ProtNLM"/>
    </source>
</evidence>
<dbReference type="PRINTS" id="PR00608">
    <property type="entry name" value="CYTCHROMECII"/>
</dbReference>
<evidence type="ECO:0000313" key="9">
    <source>
        <dbReference type="EMBL" id="EIT71220.1"/>
    </source>
</evidence>
<dbReference type="GO" id="GO:0022900">
    <property type="term" value="P:electron transport chain"/>
    <property type="evidence" value="ECO:0007669"/>
    <property type="project" value="InterPro"/>
</dbReference>
<evidence type="ECO:0000256" key="8">
    <source>
        <dbReference type="SAM" id="SignalP"/>
    </source>
</evidence>
<comment type="caution">
    <text evidence="9">The sequence shown here is derived from an EMBL/GenBank/DDBJ whole genome shotgun (WGS) entry which is preliminary data.</text>
</comment>
<gene>
    <name evidence="9" type="ORF">WQQ_13570</name>
</gene>
<keyword evidence="4" id="KW-0249">Electron transport</keyword>
<sequence length="151" mass="15768">MNSSAWKAAGCGVALAIVAGSAFAAPKPEDEIRYRQSVFNVIGRNFGGVLGAIAKGERPYDQAEAVKAAKLVADLSTLPFASFGPGTDAGASHKSSPKIWEDPAKFQSLADKFQLEAAKLPAAAADLATLKAQVAETGKTCKGCHDEYRLK</sequence>
<dbReference type="GO" id="GO:0005506">
    <property type="term" value="F:iron ion binding"/>
    <property type="evidence" value="ECO:0007669"/>
    <property type="project" value="InterPro"/>
</dbReference>
<dbReference type="Proteomes" id="UP000003704">
    <property type="component" value="Unassembled WGS sequence"/>
</dbReference>
<proteinExistence type="predicted"/>
<protein>
    <recommendedName>
        <fullName evidence="11">Cytochrome c prime</fullName>
    </recommendedName>
</protein>
<accession>I8TBJ2</accession>
<name>I8TBJ2_9GAMM</name>
<dbReference type="Gene3D" id="1.20.120.10">
    <property type="entry name" value="Cytochrome c/b562"/>
    <property type="match status" value="1"/>
</dbReference>
<dbReference type="GO" id="GO:0020037">
    <property type="term" value="F:heme binding"/>
    <property type="evidence" value="ECO:0007669"/>
    <property type="project" value="InterPro"/>
</dbReference>
<dbReference type="GO" id="GO:0009055">
    <property type="term" value="F:electron transfer activity"/>
    <property type="evidence" value="ECO:0007669"/>
    <property type="project" value="InterPro"/>
</dbReference>
<dbReference type="InterPro" id="IPR012127">
    <property type="entry name" value="Cyt_c_prime"/>
</dbReference>
<comment type="PTM">
    <text evidence="7">Binds 1 heme group per subunit.</text>
</comment>
<dbReference type="EMBL" id="AKGD01000001">
    <property type="protein sequence ID" value="EIT71220.1"/>
    <property type="molecule type" value="Genomic_DNA"/>
</dbReference>
<keyword evidence="3 6" id="KW-0479">Metal-binding</keyword>
<feature type="chain" id="PRO_5003714473" description="Cytochrome c prime" evidence="8">
    <location>
        <begin position="25"/>
        <end position="151"/>
    </location>
</feature>
<dbReference type="InterPro" id="IPR015984">
    <property type="entry name" value="Cyt_c_prime_subgr"/>
</dbReference>
<feature type="binding site" description="covalent" evidence="7">
    <location>
        <position position="144"/>
    </location>
    <ligand>
        <name>heme c</name>
        <dbReference type="ChEBI" id="CHEBI:61717"/>
    </ligand>
</feature>
<dbReference type="STRING" id="1172194.WQQ_13570"/>
<feature type="binding site" description="axial binding residue" evidence="6">
    <location>
        <position position="145"/>
    </location>
    <ligand>
        <name>heme c</name>
        <dbReference type="ChEBI" id="CHEBI:61717"/>
    </ligand>
    <ligandPart>
        <name>Fe</name>
        <dbReference type="ChEBI" id="CHEBI:18248"/>
    </ligandPart>
</feature>
<keyword evidence="5 6" id="KW-0408">Iron</keyword>
<evidence type="ECO:0000313" key="10">
    <source>
        <dbReference type="Proteomes" id="UP000003704"/>
    </source>
</evidence>
<evidence type="ECO:0000256" key="4">
    <source>
        <dbReference type="ARBA" id="ARBA00022982"/>
    </source>
</evidence>
<dbReference type="InterPro" id="IPR002321">
    <property type="entry name" value="Cyt_c_II"/>
</dbReference>